<reference evidence="1" key="1">
    <citation type="journal article" date="2018" name="Genome Biol.">
        <title>SKESA: strategic k-mer extension for scrupulous assemblies.</title>
        <authorList>
            <person name="Souvorov A."/>
            <person name="Agarwala R."/>
            <person name="Lipman D.J."/>
        </authorList>
    </citation>
    <scope>NUCLEOTIDE SEQUENCE</scope>
    <source>
        <strain evidence="1">BCW_3452</strain>
    </source>
</reference>
<comment type="caution">
    <text evidence="1">The sequence shown here is derived from an EMBL/GenBank/DDBJ whole genome shotgun (WGS) entry which is preliminary data.</text>
</comment>
<dbReference type="AlphaFoldDB" id="A0A8H9K5S8"/>
<organism evidence="1">
    <name type="scientific">Vibrio vulnificus</name>
    <dbReference type="NCBI Taxonomy" id="672"/>
    <lineage>
        <taxon>Bacteria</taxon>
        <taxon>Pseudomonadati</taxon>
        <taxon>Pseudomonadota</taxon>
        <taxon>Gammaproteobacteria</taxon>
        <taxon>Vibrionales</taxon>
        <taxon>Vibrionaceae</taxon>
        <taxon>Vibrio</taxon>
    </lineage>
</organism>
<proteinExistence type="predicted"/>
<gene>
    <name evidence="1" type="ORF">I7730_00905</name>
</gene>
<accession>A0A8H9K5S8</accession>
<dbReference type="Proteomes" id="UP000863257">
    <property type="component" value="Unassembled WGS sequence"/>
</dbReference>
<dbReference type="EMBL" id="DACRBY010000001">
    <property type="protein sequence ID" value="HAS8538358.1"/>
    <property type="molecule type" value="Genomic_DNA"/>
</dbReference>
<name>A0A8H9K5S8_VIBVL</name>
<evidence type="ECO:0000313" key="1">
    <source>
        <dbReference type="EMBL" id="HAS8538358.1"/>
    </source>
</evidence>
<reference evidence="1" key="2">
    <citation type="submission" date="2019-01" db="EMBL/GenBank/DDBJ databases">
        <authorList>
            <consortium name="NCBI Pathogen Detection Project"/>
        </authorList>
    </citation>
    <scope>NUCLEOTIDE SEQUENCE</scope>
    <source>
        <strain evidence="1">BCW_3452</strain>
    </source>
</reference>
<protein>
    <submittedName>
        <fullName evidence="1">Uncharacterized protein</fullName>
    </submittedName>
</protein>
<sequence>MARSRSFCEFEAETFDKKNNICSKITNICLNFEQDGVESYIQFLVSDDFKDKEAHAVKGDMSWSTYKPYSESELENMLNEFSLPELKSITEYLSVKRVNKKTLVAEIISWSGRMFELMQSEALDTQLLSKQFKKGAYISSLSHEGFELRT</sequence>